<dbReference type="GO" id="GO:0005737">
    <property type="term" value="C:cytoplasm"/>
    <property type="evidence" value="ECO:0007669"/>
    <property type="project" value="UniProtKB-ARBA"/>
</dbReference>
<comment type="caution">
    <text evidence="6">The sequence shown here is derived from an EMBL/GenBank/DDBJ whole genome shotgun (WGS) entry which is preliminary data.</text>
</comment>
<dbReference type="HAMAP" id="MF_00376">
    <property type="entry name" value="Dephospho_CoA_kinase"/>
    <property type="match status" value="1"/>
</dbReference>
<dbReference type="PROSITE" id="PS51219">
    <property type="entry name" value="DPCK"/>
    <property type="match status" value="1"/>
</dbReference>
<keyword evidence="5" id="KW-0812">Transmembrane</keyword>
<evidence type="ECO:0000256" key="4">
    <source>
        <dbReference type="ARBA" id="ARBA00044157"/>
    </source>
</evidence>
<keyword evidence="5" id="KW-0472">Membrane</keyword>
<evidence type="ECO:0000256" key="5">
    <source>
        <dbReference type="SAM" id="Phobius"/>
    </source>
</evidence>
<dbReference type="GO" id="GO:0005524">
    <property type="term" value="F:ATP binding"/>
    <property type="evidence" value="ECO:0007669"/>
    <property type="project" value="UniProtKB-KW"/>
</dbReference>
<feature type="transmembrane region" description="Helical" evidence="5">
    <location>
        <begin position="225"/>
        <end position="246"/>
    </location>
</feature>
<keyword evidence="5" id="KW-1133">Transmembrane helix</keyword>
<dbReference type="GO" id="GO:0004140">
    <property type="term" value="F:dephospho-CoA kinase activity"/>
    <property type="evidence" value="ECO:0007669"/>
    <property type="project" value="InterPro"/>
</dbReference>
<proteinExistence type="inferred from homology"/>
<evidence type="ECO:0000256" key="2">
    <source>
        <dbReference type="ARBA" id="ARBA00022741"/>
    </source>
</evidence>
<dbReference type="Pfam" id="PF01121">
    <property type="entry name" value="CoaE"/>
    <property type="match status" value="1"/>
</dbReference>
<dbReference type="CDD" id="cd02022">
    <property type="entry name" value="DPCK"/>
    <property type="match status" value="1"/>
</dbReference>
<keyword evidence="3" id="KW-0067">ATP-binding</keyword>
<accession>A0AAD9KVS5</accession>
<dbReference type="InterPro" id="IPR027417">
    <property type="entry name" value="P-loop_NTPase"/>
</dbReference>
<comment type="similarity">
    <text evidence="1">Belongs to the CoaE family.</text>
</comment>
<reference evidence="6" key="1">
    <citation type="journal article" date="2023" name="Mol. Biol. Evol.">
        <title>Third-Generation Sequencing Reveals the Adaptive Role of the Epigenome in Three Deep-Sea Polychaetes.</title>
        <authorList>
            <person name="Perez M."/>
            <person name="Aroh O."/>
            <person name="Sun Y."/>
            <person name="Lan Y."/>
            <person name="Juniper S.K."/>
            <person name="Young C.R."/>
            <person name="Angers B."/>
            <person name="Qian P.Y."/>
        </authorList>
    </citation>
    <scope>NUCLEOTIDE SEQUENCE</scope>
    <source>
        <strain evidence="6">R07B-5</strain>
    </source>
</reference>
<dbReference type="GO" id="GO:0015937">
    <property type="term" value="P:coenzyme A biosynthetic process"/>
    <property type="evidence" value="ECO:0007669"/>
    <property type="project" value="InterPro"/>
</dbReference>
<gene>
    <name evidence="6" type="ORF">NP493_535g01044</name>
</gene>
<dbReference type="SUPFAM" id="SSF52540">
    <property type="entry name" value="P-loop containing nucleoside triphosphate hydrolases"/>
    <property type="match status" value="1"/>
</dbReference>
<keyword evidence="7" id="KW-1185">Reference proteome</keyword>
<dbReference type="PANTHER" id="PTHR10695:SF46">
    <property type="entry name" value="BIFUNCTIONAL COENZYME A SYNTHASE-RELATED"/>
    <property type="match status" value="1"/>
</dbReference>
<organism evidence="6 7">
    <name type="scientific">Ridgeia piscesae</name>
    <name type="common">Tubeworm</name>
    <dbReference type="NCBI Taxonomy" id="27915"/>
    <lineage>
        <taxon>Eukaryota</taxon>
        <taxon>Metazoa</taxon>
        <taxon>Spiralia</taxon>
        <taxon>Lophotrochozoa</taxon>
        <taxon>Annelida</taxon>
        <taxon>Polychaeta</taxon>
        <taxon>Sedentaria</taxon>
        <taxon>Canalipalpata</taxon>
        <taxon>Sabellida</taxon>
        <taxon>Siboglinidae</taxon>
        <taxon>Ridgeia</taxon>
    </lineage>
</organism>
<protein>
    <recommendedName>
        <fullName evidence="4">Dephospho-CoA kinase domain-containing protein</fullName>
    </recommendedName>
</protein>
<dbReference type="EMBL" id="JAODUO010000538">
    <property type="protein sequence ID" value="KAK2178564.1"/>
    <property type="molecule type" value="Genomic_DNA"/>
</dbReference>
<dbReference type="Proteomes" id="UP001209878">
    <property type="component" value="Unassembled WGS sequence"/>
</dbReference>
<dbReference type="InterPro" id="IPR001977">
    <property type="entry name" value="Depp_CoAkinase"/>
</dbReference>
<feature type="transmembrane region" description="Helical" evidence="5">
    <location>
        <begin position="117"/>
        <end position="140"/>
    </location>
</feature>
<dbReference type="NCBIfam" id="TIGR00152">
    <property type="entry name" value="dephospho-CoA kinase"/>
    <property type="match status" value="1"/>
</dbReference>
<dbReference type="AlphaFoldDB" id="A0AAD9KVS5"/>
<evidence type="ECO:0000256" key="3">
    <source>
        <dbReference type="ARBA" id="ARBA00022840"/>
    </source>
</evidence>
<keyword evidence="2" id="KW-0547">Nucleotide-binding</keyword>
<dbReference type="Gene3D" id="3.40.50.300">
    <property type="entry name" value="P-loop containing nucleotide triphosphate hydrolases"/>
    <property type="match status" value="1"/>
</dbReference>
<dbReference type="PANTHER" id="PTHR10695">
    <property type="entry name" value="DEPHOSPHO-COA KINASE-RELATED"/>
    <property type="match status" value="1"/>
</dbReference>
<evidence type="ECO:0000256" key="1">
    <source>
        <dbReference type="ARBA" id="ARBA00009018"/>
    </source>
</evidence>
<dbReference type="FunFam" id="3.40.50.300:FF:000485">
    <property type="entry name" value="Dephospho-CoA kinase CAB5"/>
    <property type="match status" value="1"/>
</dbReference>
<name>A0AAD9KVS5_RIDPI</name>
<evidence type="ECO:0000313" key="7">
    <source>
        <dbReference type="Proteomes" id="UP001209878"/>
    </source>
</evidence>
<feature type="transmembrane region" description="Helical" evidence="5">
    <location>
        <begin position="12"/>
        <end position="33"/>
    </location>
</feature>
<sequence length="254" mass="28924">MLKCSFAVTNHLFIVSVCPHSIMFLVGLTGGIATGKSTVADMFMQLDCPLVDADKIAKEVVQPGHAAWFEIKRKFGDEVIQEDGHLKRDVLAKVIFADGEKRKLLNRITHPRILKSMLWKLLTFVFAGEQFVILDIPLLYETKKLLPYIFYSVVIFCDKDTQLERLQNRNNYSAKEAQQRIDAQLPLEEKCKQATYIIDNSGSTEETWTQVKAVHAKLRSCKAHWVVRFILGLIAFVAIFLSFWGARATMSLLE</sequence>
<evidence type="ECO:0000313" key="6">
    <source>
        <dbReference type="EMBL" id="KAK2178564.1"/>
    </source>
</evidence>